<feature type="transmembrane region" description="Helical" evidence="1">
    <location>
        <begin position="7"/>
        <end position="29"/>
    </location>
</feature>
<accession>A0A067GT98</accession>
<protein>
    <submittedName>
        <fullName evidence="2">Uncharacterized protein</fullName>
    </submittedName>
</protein>
<dbReference type="EMBL" id="KK784875">
    <property type="protein sequence ID" value="KDO81905.1"/>
    <property type="molecule type" value="Genomic_DNA"/>
</dbReference>
<keyword evidence="1" id="KW-0812">Transmembrane</keyword>
<reference evidence="2 3" key="1">
    <citation type="submission" date="2014-04" db="EMBL/GenBank/DDBJ databases">
        <authorList>
            <consortium name="International Citrus Genome Consortium"/>
            <person name="Gmitter F."/>
            <person name="Chen C."/>
            <person name="Farmerie W."/>
            <person name="Harkins T."/>
            <person name="Desany B."/>
            <person name="Mohiuddin M."/>
            <person name="Kodira C."/>
            <person name="Borodovsky M."/>
            <person name="Lomsadze A."/>
            <person name="Burns P."/>
            <person name="Jenkins J."/>
            <person name="Prochnik S."/>
            <person name="Shu S."/>
            <person name="Chapman J."/>
            <person name="Pitluck S."/>
            <person name="Schmutz J."/>
            <person name="Rokhsar D."/>
        </authorList>
    </citation>
    <scope>NUCLEOTIDE SEQUENCE</scope>
</reference>
<sequence>MNGSIPFCCQASLSVFFALFIFSLISNFLEGSTFSFHMTSNTSNNDHGTRSHQTIVEGYSSKKKALYYIIFNYDFTMLTFCFLSLV</sequence>
<gene>
    <name evidence="2" type="ORF">CISIN_1g048357mg</name>
</gene>
<evidence type="ECO:0000313" key="3">
    <source>
        <dbReference type="Proteomes" id="UP000027120"/>
    </source>
</evidence>
<organism evidence="2 3">
    <name type="scientific">Citrus sinensis</name>
    <name type="common">Sweet orange</name>
    <name type="synonym">Citrus aurantium var. sinensis</name>
    <dbReference type="NCBI Taxonomy" id="2711"/>
    <lineage>
        <taxon>Eukaryota</taxon>
        <taxon>Viridiplantae</taxon>
        <taxon>Streptophyta</taxon>
        <taxon>Embryophyta</taxon>
        <taxon>Tracheophyta</taxon>
        <taxon>Spermatophyta</taxon>
        <taxon>Magnoliopsida</taxon>
        <taxon>eudicotyledons</taxon>
        <taxon>Gunneridae</taxon>
        <taxon>Pentapetalae</taxon>
        <taxon>rosids</taxon>
        <taxon>malvids</taxon>
        <taxon>Sapindales</taxon>
        <taxon>Rutaceae</taxon>
        <taxon>Aurantioideae</taxon>
        <taxon>Citrus</taxon>
    </lineage>
</organism>
<name>A0A067GT98_CITSI</name>
<dbReference type="AlphaFoldDB" id="A0A067GT98"/>
<keyword evidence="1" id="KW-1133">Transmembrane helix</keyword>
<keyword evidence="1" id="KW-0472">Membrane</keyword>
<feature type="transmembrane region" description="Helical" evidence="1">
    <location>
        <begin position="65"/>
        <end position="85"/>
    </location>
</feature>
<evidence type="ECO:0000256" key="1">
    <source>
        <dbReference type="SAM" id="Phobius"/>
    </source>
</evidence>
<keyword evidence="3" id="KW-1185">Reference proteome</keyword>
<dbReference type="Proteomes" id="UP000027120">
    <property type="component" value="Unassembled WGS sequence"/>
</dbReference>
<proteinExistence type="predicted"/>
<evidence type="ECO:0000313" key="2">
    <source>
        <dbReference type="EMBL" id="KDO81905.1"/>
    </source>
</evidence>